<evidence type="ECO:0000313" key="1">
    <source>
        <dbReference type="EMBL" id="PWN48319.1"/>
    </source>
</evidence>
<gene>
    <name evidence="1" type="ORF">IE53DRAFT_389486</name>
</gene>
<dbReference type="Proteomes" id="UP000245626">
    <property type="component" value="Unassembled WGS sequence"/>
</dbReference>
<dbReference type="EMBL" id="KZ820226">
    <property type="protein sequence ID" value="PWN48319.1"/>
    <property type="molecule type" value="Genomic_DNA"/>
</dbReference>
<sequence>MSEANGTPSYSSNYADNHIPITATSPSSSLAPPPTQASTSSPSSSSGTTTTTSTNTTTRRRRSSRSSSTRSLRPRATSNLSAVSDTSLTSGISGGASNYYINWNQGQSYNYLQPENEISDYLKCPICLGPFIDPYVSSTCNHTFCKDCIYTALISSRERTSDDGERGRDGGGVREGDRERLGQALPSSSFPFSSSSPFSAPSSDPENPDLTPTPCPTCRTKVTISDFKPTALLIKNMVDSLMVKCPNASKGCGHSCERHLLKGHVLKDCEFEYVDENRVLGRKCKCKEKVMRKDWAKHELVCRKRKVECEVCGEVVCFDEREAHSLTCSPEPKTCEHCYEVFTRGTLPIHLNDCQQVPTPCPFFEYGCTWIGPKVLLGELESDQSLSSARRSGSEETEGYRGGHLCECPFRPLKEFLERNKNNLASLQRENSELRRKVQVVEARERGLERKVEDCIRSLGCWYRSSGFGGDGGGAGGYFDPSSFIGARYQSGNGDFRLREDYFSLDRAESHPRSASHWEGSFGGDTPFSTTDSPSDAFPALDRRRRMTMASEGSQSEAGGVGTLPSTTNPIPSSSSLPGRETRSDRNPLGSRSASSEPSSSLVNHHSSSVRIPPSTRRRGYSESGSQGLDTREDERGDFGDGDRGTTVDEGGYPSIHNLNLENESNGDPSSSTTTRNHLGGDPSNPIEIHQIRGDPSSSSNTTNQSHHNHSTSRGRDSTMHQDQIQGEQASTLESVIGSMRKDLSKVKSEIRSLETRFQEDRVNFLSNGMETGRALEEINSLRHVVLSFRLQIHQIIMHQQRNALFPSNQPNLHNSNGNNDSKQGDQTATTTNTQTANARSNANLALRAYEQDPSFLALMNNHPLSFGLGLAPPLGPFGASSLGGAGYAFNHPNLPPSAPPAPHPHPHHMPNLGHSFRRWNGFDLNKL</sequence>
<evidence type="ECO:0000313" key="2">
    <source>
        <dbReference type="Proteomes" id="UP000245626"/>
    </source>
</evidence>
<reference evidence="1 2" key="1">
    <citation type="journal article" date="2018" name="Mol. Biol. Evol.">
        <title>Broad Genomic Sampling Reveals a Smut Pathogenic Ancestry of the Fungal Clade Ustilaginomycotina.</title>
        <authorList>
            <person name="Kijpornyongpan T."/>
            <person name="Mondo S.J."/>
            <person name="Barry K."/>
            <person name="Sandor L."/>
            <person name="Lee J."/>
            <person name="Lipzen A."/>
            <person name="Pangilinan J."/>
            <person name="LaButti K."/>
            <person name="Hainaut M."/>
            <person name="Henrissat B."/>
            <person name="Grigoriev I.V."/>
            <person name="Spatafora J.W."/>
            <person name="Aime M.C."/>
        </authorList>
    </citation>
    <scope>NUCLEOTIDE SEQUENCE [LARGE SCALE GENOMIC DNA]</scope>
    <source>
        <strain evidence="1 2">SA 807</strain>
    </source>
</reference>
<keyword evidence="2" id="KW-1185">Reference proteome</keyword>
<accession>A0ACD0NR79</accession>
<organism evidence="1 2">
    <name type="scientific">Violaceomyces palustris</name>
    <dbReference type="NCBI Taxonomy" id="1673888"/>
    <lineage>
        <taxon>Eukaryota</taxon>
        <taxon>Fungi</taxon>
        <taxon>Dikarya</taxon>
        <taxon>Basidiomycota</taxon>
        <taxon>Ustilaginomycotina</taxon>
        <taxon>Ustilaginomycetes</taxon>
        <taxon>Violaceomycetales</taxon>
        <taxon>Violaceomycetaceae</taxon>
        <taxon>Violaceomyces</taxon>
    </lineage>
</organism>
<name>A0ACD0NR79_9BASI</name>
<proteinExistence type="predicted"/>
<protein>
    <submittedName>
        <fullName evidence="1">Uncharacterized protein</fullName>
    </submittedName>
</protein>